<name>A0A3M7M9D1_9PLEO</name>
<comment type="similarity">
    <text evidence="3">Belongs to the Cu-Zn superoxide dismutase family.</text>
</comment>
<reference evidence="9 10" key="1">
    <citation type="journal article" date="2014" name="PLoS ONE">
        <title>De novo Genome Assembly of the Fungal Plant Pathogen Pyrenophora semeniperda.</title>
        <authorList>
            <person name="Soliai M.M."/>
            <person name="Meyer S.E."/>
            <person name="Udall J.A."/>
            <person name="Elzinga D.E."/>
            <person name="Hermansen R.A."/>
            <person name="Bodily P.M."/>
            <person name="Hart A.A."/>
            <person name="Coleman C.E."/>
        </authorList>
    </citation>
    <scope>NUCLEOTIDE SEQUENCE [LARGE SCALE GENOMIC DNA]</scope>
    <source>
        <strain evidence="9 10">CCB06</strain>
        <tissue evidence="9">Mycelium</tissue>
    </source>
</reference>
<dbReference type="Proteomes" id="UP000265663">
    <property type="component" value="Unassembled WGS sequence"/>
</dbReference>
<feature type="region of interest" description="Disordered" evidence="8">
    <location>
        <begin position="578"/>
        <end position="602"/>
    </location>
</feature>
<gene>
    <name evidence="9" type="ORF">GMOD_00005589</name>
</gene>
<keyword evidence="6" id="KW-0049">Antioxidant</keyword>
<evidence type="ECO:0000256" key="8">
    <source>
        <dbReference type="SAM" id="MobiDB-lite"/>
    </source>
</evidence>
<dbReference type="SUPFAM" id="SSF49329">
    <property type="entry name" value="Cu,Zn superoxide dismutase-like"/>
    <property type="match status" value="1"/>
</dbReference>
<dbReference type="OrthoDB" id="5357220at2759"/>
<dbReference type="GO" id="GO:0004784">
    <property type="term" value="F:superoxide dismutase activity"/>
    <property type="evidence" value="ECO:0007669"/>
    <property type="project" value="UniProtKB-EC"/>
</dbReference>
<evidence type="ECO:0000256" key="5">
    <source>
        <dbReference type="ARBA" id="ARBA00022525"/>
    </source>
</evidence>
<dbReference type="GO" id="GO:0051301">
    <property type="term" value="P:cell division"/>
    <property type="evidence" value="ECO:0007669"/>
    <property type="project" value="UniProtKB-KW"/>
</dbReference>
<feature type="compositionally biased region" description="Basic and acidic residues" evidence="8">
    <location>
        <begin position="578"/>
        <end position="589"/>
    </location>
</feature>
<comment type="catalytic activity">
    <reaction evidence="7">
        <text>2 superoxide + 2 H(+) = H2O2 + O2</text>
        <dbReference type="Rhea" id="RHEA:20696"/>
        <dbReference type="ChEBI" id="CHEBI:15378"/>
        <dbReference type="ChEBI" id="CHEBI:15379"/>
        <dbReference type="ChEBI" id="CHEBI:16240"/>
        <dbReference type="ChEBI" id="CHEBI:18421"/>
        <dbReference type="EC" id="1.15.1.1"/>
    </reaction>
</comment>
<dbReference type="InterPro" id="IPR036423">
    <property type="entry name" value="SOD-like_Cu/Zn_dom_sf"/>
</dbReference>
<keyword evidence="10" id="KW-1185">Reference proteome</keyword>
<keyword evidence="5" id="KW-0964">Secreted</keyword>
<dbReference type="InterPro" id="IPR012535">
    <property type="entry name" value="Cell_div_Cdc14"/>
</dbReference>
<organism evidence="9 10">
    <name type="scientific">Pyrenophora seminiperda CCB06</name>
    <dbReference type="NCBI Taxonomy" id="1302712"/>
    <lineage>
        <taxon>Eukaryota</taxon>
        <taxon>Fungi</taxon>
        <taxon>Dikarya</taxon>
        <taxon>Ascomycota</taxon>
        <taxon>Pezizomycotina</taxon>
        <taxon>Dothideomycetes</taxon>
        <taxon>Pleosporomycetidae</taxon>
        <taxon>Pleosporales</taxon>
        <taxon>Pleosporineae</taxon>
        <taxon>Pleosporaceae</taxon>
        <taxon>Pyrenophora</taxon>
    </lineage>
</organism>
<evidence type="ECO:0000256" key="3">
    <source>
        <dbReference type="ARBA" id="ARBA00010457"/>
    </source>
</evidence>
<dbReference type="GO" id="GO:0005576">
    <property type="term" value="C:extracellular region"/>
    <property type="evidence" value="ECO:0007669"/>
    <property type="project" value="UniProtKB-SubCell"/>
</dbReference>
<keyword evidence="9" id="KW-0132">Cell division</keyword>
<evidence type="ECO:0000256" key="1">
    <source>
        <dbReference type="ARBA" id="ARBA00004196"/>
    </source>
</evidence>
<dbReference type="Gene3D" id="2.60.40.200">
    <property type="entry name" value="Superoxide dismutase, copper/zinc binding domain"/>
    <property type="match status" value="1"/>
</dbReference>
<sequence length="630" mass="66990">MASSGGIGEEALRAVCEQDNASPSDWENGIKDRGAPFTASSFLYLPSLYPSKHEVETNIKMLSKSFPIIALGALAHAQSQVQEGAPAPIVLAAAKSGVIPATPTTTPFTGVDTIQGAIVSPLPPAPGYLPGETGGLSGTATASLNQPSSTYLAVMPQVQYNPYVDNTVSGSIQAVGGPQGVSFTVNLTNLPSQAQYGPFAWHIHTLPVPSDGNCTATMGHLDTTNRGELVMCDASQPATCQVGDLSGKHGGKITTNGSFATSFVDPYLSVQMGSPGFFGGLAFVLHTGNTTRITCANFEAVNGNMTSGGNGTTSMPSSTGSMPSHAVSTVSSRPFATKSRMEALLSLAFDNIASKDTQKIRKGLRQIEGMLAQICLSTGKPKPSTPGHRRNASAINLGDQQQSVPKKLGQLSDDLAFREFFRLQEGFEWNVATRVADCLDRLLGMGSSKDGQNDILILSSLSNIQGLLLLHPPSRIIFGREVYMNVLLDLLDPYNCPAIQSQALLVLVTALLANPQNTRIFEHMEGLLTVTSLFKDEETTQNVKVKLLEFLYFYLMPETPVTGPQRGPSKLANAFERRGSTAAGDEGRGATRKNTRSQEEKQHMLGKYLSNVDALVEDLQESAPFTSVAC</sequence>
<keyword evidence="9" id="KW-0131">Cell cycle</keyword>
<comment type="subcellular location">
    <subcellularLocation>
        <location evidence="1">Cell envelope</location>
    </subcellularLocation>
    <subcellularLocation>
        <location evidence="2">Secreted</location>
    </subcellularLocation>
</comment>
<dbReference type="GO" id="GO:0046872">
    <property type="term" value="F:metal ion binding"/>
    <property type="evidence" value="ECO:0007669"/>
    <property type="project" value="InterPro"/>
</dbReference>
<feature type="region of interest" description="Disordered" evidence="8">
    <location>
        <begin position="379"/>
        <end position="403"/>
    </location>
</feature>
<evidence type="ECO:0000313" key="10">
    <source>
        <dbReference type="Proteomes" id="UP000265663"/>
    </source>
</evidence>
<evidence type="ECO:0000313" key="9">
    <source>
        <dbReference type="EMBL" id="RMZ71087.1"/>
    </source>
</evidence>
<feature type="region of interest" description="Disordered" evidence="8">
    <location>
        <begin position="307"/>
        <end position="327"/>
    </location>
</feature>
<dbReference type="FunFam" id="2.60.40.200:FF:000007">
    <property type="entry name" value="Cell surface Cu-only superoxide dismutase 5"/>
    <property type="match status" value="1"/>
</dbReference>
<dbReference type="PANTHER" id="PTHR34065">
    <property type="entry name" value="CELL DIVISION CONTROL PROTEIN 14"/>
    <property type="match status" value="1"/>
</dbReference>
<evidence type="ECO:0000256" key="6">
    <source>
        <dbReference type="ARBA" id="ARBA00022862"/>
    </source>
</evidence>
<accession>A0A3M7M9D1</accession>
<evidence type="ECO:0000256" key="2">
    <source>
        <dbReference type="ARBA" id="ARBA00004613"/>
    </source>
</evidence>
<proteinExistence type="inferred from homology"/>
<evidence type="ECO:0000256" key="7">
    <source>
        <dbReference type="ARBA" id="ARBA00049204"/>
    </source>
</evidence>
<protein>
    <recommendedName>
        <fullName evidence="4">superoxide dismutase</fullName>
        <ecNumber evidence="4">1.15.1.1</ecNumber>
    </recommendedName>
</protein>
<dbReference type="EC" id="1.15.1.1" evidence="4"/>
<dbReference type="AlphaFoldDB" id="A0A3M7M9D1"/>
<dbReference type="EMBL" id="KE747826">
    <property type="protein sequence ID" value="RMZ71087.1"/>
    <property type="molecule type" value="Genomic_DNA"/>
</dbReference>
<evidence type="ECO:0000256" key="4">
    <source>
        <dbReference type="ARBA" id="ARBA00012682"/>
    </source>
</evidence>
<dbReference type="PANTHER" id="PTHR34065:SF1">
    <property type="entry name" value="CELL DIVISION CONTROL PROTEIN 14"/>
    <property type="match status" value="1"/>
</dbReference>
<dbReference type="Pfam" id="PF08045">
    <property type="entry name" value="CDC14"/>
    <property type="match status" value="1"/>
</dbReference>
<feature type="compositionally biased region" description="Low complexity" evidence="8">
    <location>
        <begin position="312"/>
        <end position="324"/>
    </location>
</feature>